<keyword evidence="2" id="KW-1185">Reference proteome</keyword>
<gene>
    <name evidence="1" type="ORF">CCUS01_11774</name>
</gene>
<dbReference type="Proteomes" id="UP001239213">
    <property type="component" value="Unassembled WGS sequence"/>
</dbReference>
<name>A0AAI9XGR2_9PEZI</name>
<reference evidence="1" key="1">
    <citation type="submission" date="2016-11" db="EMBL/GenBank/DDBJ databases">
        <title>The genome sequence of Colletotrichum cuscutae.</title>
        <authorList>
            <person name="Baroncelli R."/>
        </authorList>
    </citation>
    <scope>NUCLEOTIDE SEQUENCE</scope>
    <source>
        <strain evidence="1">IMI 304802</strain>
    </source>
</reference>
<dbReference type="EMBL" id="MPDP01000309">
    <property type="protein sequence ID" value="KAK1448366.1"/>
    <property type="molecule type" value="Genomic_DNA"/>
</dbReference>
<proteinExistence type="predicted"/>
<protein>
    <submittedName>
        <fullName evidence="1">Uncharacterized protein</fullName>
    </submittedName>
</protein>
<evidence type="ECO:0000313" key="2">
    <source>
        <dbReference type="Proteomes" id="UP001239213"/>
    </source>
</evidence>
<organism evidence="1 2">
    <name type="scientific">Colletotrichum cuscutae</name>
    <dbReference type="NCBI Taxonomy" id="1209917"/>
    <lineage>
        <taxon>Eukaryota</taxon>
        <taxon>Fungi</taxon>
        <taxon>Dikarya</taxon>
        <taxon>Ascomycota</taxon>
        <taxon>Pezizomycotina</taxon>
        <taxon>Sordariomycetes</taxon>
        <taxon>Hypocreomycetidae</taxon>
        <taxon>Glomerellales</taxon>
        <taxon>Glomerellaceae</taxon>
        <taxon>Colletotrichum</taxon>
        <taxon>Colletotrichum acutatum species complex</taxon>
    </lineage>
</organism>
<evidence type="ECO:0000313" key="1">
    <source>
        <dbReference type="EMBL" id="KAK1448366.1"/>
    </source>
</evidence>
<accession>A0AAI9XGR2</accession>
<sequence length="212" mass="22984">MFLDFLRTSIWSNTPVFRGSLHPGPKLPSRGHCQLGRSDPRGTSAALQSAGSQWIASTLLWLDATAGPLHSSAGIMNVSANRLASTTRRPSLVTTHSHTQPSLSIRKRTNSPASFCNLPLEPHTTAESQEDVGWTQMGALINRAPLDHRTDHTAHPWGGGPAKSLTVERWTLRNRVTGLAQASCTLSKQAAKSPRTSQTEFTLAICSHNLHI</sequence>
<comment type="caution">
    <text evidence="1">The sequence shown here is derived from an EMBL/GenBank/DDBJ whole genome shotgun (WGS) entry which is preliminary data.</text>
</comment>
<dbReference type="AlphaFoldDB" id="A0AAI9XGR2"/>